<name>A0AA38S9S5_9PEZI</name>
<accession>A0AA38S9S5</accession>
<dbReference type="AlphaFoldDB" id="A0AA38S9S5"/>
<keyword evidence="2" id="KW-1185">Reference proteome</keyword>
<evidence type="ECO:0000313" key="1">
    <source>
        <dbReference type="EMBL" id="KAJ9160841.1"/>
    </source>
</evidence>
<organism evidence="1 2">
    <name type="scientific">Coniochaeta hoffmannii</name>
    <dbReference type="NCBI Taxonomy" id="91930"/>
    <lineage>
        <taxon>Eukaryota</taxon>
        <taxon>Fungi</taxon>
        <taxon>Dikarya</taxon>
        <taxon>Ascomycota</taxon>
        <taxon>Pezizomycotina</taxon>
        <taxon>Sordariomycetes</taxon>
        <taxon>Sordariomycetidae</taxon>
        <taxon>Coniochaetales</taxon>
        <taxon>Coniochaetaceae</taxon>
        <taxon>Coniochaeta</taxon>
    </lineage>
</organism>
<reference evidence="1" key="1">
    <citation type="submission" date="2022-07" db="EMBL/GenBank/DDBJ databases">
        <title>Fungi with potential for degradation of polypropylene.</title>
        <authorList>
            <person name="Gostincar C."/>
        </authorList>
    </citation>
    <scope>NUCLEOTIDE SEQUENCE</scope>
    <source>
        <strain evidence="1">EXF-13287</strain>
    </source>
</reference>
<sequence>MSSSTTAATADPKVEIVENIRAISKLLSQNTDIYSYYPPKDHRCYLNDMDQHMERAADKLEQGGDIREVGSKLFVWEREVLLHALRFHVPGLYEHLEQVRDKIGECLAEQELAAMMQELDFSGQPNA</sequence>
<dbReference type="Proteomes" id="UP001174691">
    <property type="component" value="Unassembled WGS sequence"/>
</dbReference>
<evidence type="ECO:0000313" key="2">
    <source>
        <dbReference type="Proteomes" id="UP001174691"/>
    </source>
</evidence>
<gene>
    <name evidence="1" type="ORF">NKR19_g2842</name>
</gene>
<comment type="caution">
    <text evidence="1">The sequence shown here is derived from an EMBL/GenBank/DDBJ whole genome shotgun (WGS) entry which is preliminary data.</text>
</comment>
<proteinExistence type="predicted"/>
<protein>
    <submittedName>
        <fullName evidence="1">Uncharacterized protein</fullName>
    </submittedName>
</protein>
<dbReference type="EMBL" id="JANBVN010000030">
    <property type="protein sequence ID" value="KAJ9160841.1"/>
    <property type="molecule type" value="Genomic_DNA"/>
</dbReference>